<gene>
    <name evidence="2" type="ORF">Trco_000682</name>
</gene>
<dbReference type="EMBL" id="JAIWOZ010000001">
    <property type="protein sequence ID" value="KAH6610662.1"/>
    <property type="molecule type" value="Genomic_DNA"/>
</dbReference>
<evidence type="ECO:0000313" key="2">
    <source>
        <dbReference type="EMBL" id="KAH6610662.1"/>
    </source>
</evidence>
<protein>
    <submittedName>
        <fullName evidence="2">Uncharacterized protein</fullName>
    </submittedName>
</protein>
<feature type="compositionally biased region" description="Basic and acidic residues" evidence="1">
    <location>
        <begin position="1"/>
        <end position="12"/>
    </location>
</feature>
<comment type="caution">
    <text evidence="2">The sequence shown here is derived from an EMBL/GenBank/DDBJ whole genome shotgun (WGS) entry which is preliminary data.</text>
</comment>
<reference evidence="2" key="1">
    <citation type="submission" date="2021-08" db="EMBL/GenBank/DDBJ databases">
        <title>Chromosome-Level Trichoderma cornu-damae using Hi-C Data.</title>
        <authorList>
            <person name="Kim C.S."/>
        </authorList>
    </citation>
    <scope>NUCLEOTIDE SEQUENCE</scope>
    <source>
        <strain evidence="2">KA19-0412C</strain>
    </source>
</reference>
<keyword evidence="3" id="KW-1185">Reference proteome</keyword>
<name>A0A9P8QXV4_9HYPO</name>
<feature type="region of interest" description="Disordered" evidence="1">
    <location>
        <begin position="1"/>
        <end position="25"/>
    </location>
</feature>
<sequence length="203" mass="20381">MKTKTEALDETRMNTGLLTDGNGESPGHMISHGGGKRYAFAFDNALAVHSVDLGLALLEAVEGVQLGRDAEDEAHGPEARGVLLEGLGGLPLANARGIAHGQGVEGQIAGIANLPAHGGVAEEGLEGLCVGGLGGGLEVLHVLADAEDLAGEAELLLDGVPGRHLRGRAVGAEEVPGVEAGEVLQRAEDLVAADGGGDEAEVS</sequence>
<dbReference type="Proteomes" id="UP000827724">
    <property type="component" value="Unassembled WGS sequence"/>
</dbReference>
<proteinExistence type="predicted"/>
<accession>A0A9P8QXV4</accession>
<evidence type="ECO:0000313" key="3">
    <source>
        <dbReference type="Proteomes" id="UP000827724"/>
    </source>
</evidence>
<evidence type="ECO:0000256" key="1">
    <source>
        <dbReference type="SAM" id="MobiDB-lite"/>
    </source>
</evidence>
<organism evidence="2 3">
    <name type="scientific">Trichoderma cornu-damae</name>
    <dbReference type="NCBI Taxonomy" id="654480"/>
    <lineage>
        <taxon>Eukaryota</taxon>
        <taxon>Fungi</taxon>
        <taxon>Dikarya</taxon>
        <taxon>Ascomycota</taxon>
        <taxon>Pezizomycotina</taxon>
        <taxon>Sordariomycetes</taxon>
        <taxon>Hypocreomycetidae</taxon>
        <taxon>Hypocreales</taxon>
        <taxon>Hypocreaceae</taxon>
        <taxon>Trichoderma</taxon>
    </lineage>
</organism>
<dbReference type="AlphaFoldDB" id="A0A9P8QXV4"/>